<sequence>MLNFEERTYTLNRFAEDEDIAEKDFESLKNRLNSKKSEINKVFRENEEKWRAHTKRMHPFRKIARMFNNSNFQSSQAFSKFFEILCKFQEVLPTSSKTLRSFHLCEGPGHFIAALDLYLKSFIPNLTNHWEWKANTLCPYFENTPSSSKLLDDTFIFNHNSQWIRGPKNDGDIFQLSPEFLKQSNLLAKFDLVTADGSFYVQNNPGEQENLVFELIEQEINVGLDLLKLGGTFVLKVFTIFEAKTRELIKRTSTLFEEVICYKPLCSKPGNSEKYLIFLKFLGSDRFSEVSESEFMKAETIFTNLQITAINRNLETFGKAQPQEEFEKNEELVNDFLDEIDFYSLKISKISKSLKPMISTPWKTMFGNNLVDRISKIRDFDEEIQENLGNFEEISAIPEQMVFELGEFETSNYEIKNMHSLFLDPIILYCLNNSETLNFVDIFQNCSKPSENNLQIQNCCEISVEKLNSLETFINVLDQIKENFENKIIFTWKNDSKNIHLIVSRLSASIFGLFLKLYKHFEFSEDQILFSDLVSFSMFKVLVLIGVLVCLADGCRTRPPTTVTTTQPTTTPPTITECPAGWANRTRTTGKWCVKVFLKTVNYQEAVALCAENGAVITGLQTTADRNAIARSLQALTYFPVSTIFIGAIRTSACANSNLTSTCTELNSFEWTDGVTTGTTGFVWNPLQPDNNDGNEKYVIMLRESASLSDVSAKTVVDGVACGAKPADIVTPPSDATTQAPVGCRSTKCPTGWKTYSRSVGDWCVKVFVESVNQAKADAKCQWRGGKLSGFQNAQERIDAANALWEATNNIYSYAIVGAVRTPACISSNLTETCTETNSFAWSDGVTTGTDAFAGGWEDNQPDNDNNNQIYVAVGSSSQKMMDLRYSVMMGYVCGAQPSSIKRP</sequence>
<dbReference type="Gene3D" id="3.10.100.10">
    <property type="entry name" value="Mannose-Binding Protein A, subunit A"/>
    <property type="match status" value="2"/>
</dbReference>
<dbReference type="EC" id="2.1.1.296" evidence="1"/>
<feature type="binding site" evidence="4">
    <location>
        <position position="109"/>
    </location>
    <ligand>
        <name>S-adenosyl-L-methionine</name>
        <dbReference type="ChEBI" id="CHEBI:59789"/>
    </ligand>
</feature>
<gene>
    <name evidence="7" type="ORF">CAMP_LOCUS9007</name>
</gene>
<keyword evidence="4" id="KW-0949">S-adenosyl-L-methionine</keyword>
<name>A0A9P1IKN5_9PELO</name>
<feature type="binding site" evidence="4">
    <location>
        <position position="130"/>
    </location>
    <ligand>
        <name>S-adenosyl-L-methionine</name>
        <dbReference type="ChEBI" id="CHEBI:59789"/>
    </ligand>
</feature>
<dbReference type="InterPro" id="IPR002877">
    <property type="entry name" value="RNA_MeTrfase_FtsJ_dom"/>
</dbReference>
<dbReference type="Gene3D" id="3.40.50.12760">
    <property type="match status" value="1"/>
</dbReference>
<comment type="catalytic activity">
    <reaction evidence="3">
        <text>a 5'-end (N(7)-methyl 5'-triphosphoguanosine)-(2'-O-methyl-ribonucleoside)-(ribonucleotide) in mRNA + S-adenosyl-L-methionine = a 5'-end (N(7)-methyl 5'-triphosphoguanosine)-(2'-O-methyl-ribonucleoside)-(2'-O-methyl-ribonucleotide) in mRNA + S-adenosyl-L-homocysteine + H(+)</text>
        <dbReference type="Rhea" id="RHEA:67024"/>
        <dbReference type="Rhea" id="RHEA-COMP:17169"/>
        <dbReference type="Rhea" id="RHEA-COMP:17170"/>
        <dbReference type="ChEBI" id="CHEBI:15378"/>
        <dbReference type="ChEBI" id="CHEBI:57856"/>
        <dbReference type="ChEBI" id="CHEBI:59789"/>
        <dbReference type="ChEBI" id="CHEBI:167612"/>
        <dbReference type="ChEBI" id="CHEBI:167614"/>
        <dbReference type="EC" id="2.1.1.296"/>
    </reaction>
</comment>
<evidence type="ECO:0000256" key="4">
    <source>
        <dbReference type="PROSITE-ProRule" id="PRU00946"/>
    </source>
</evidence>
<keyword evidence="5" id="KW-0175">Coiled coil</keyword>
<evidence type="ECO:0000313" key="7">
    <source>
        <dbReference type="EMBL" id="CAI5446370.1"/>
    </source>
</evidence>
<dbReference type="InterPro" id="IPR029063">
    <property type="entry name" value="SAM-dependent_MTases_sf"/>
</dbReference>
<evidence type="ECO:0000256" key="2">
    <source>
        <dbReference type="ARBA" id="ARBA00021134"/>
    </source>
</evidence>
<dbReference type="SUPFAM" id="SSF53335">
    <property type="entry name" value="S-adenosyl-L-methionine-dependent methyltransferases"/>
    <property type="match status" value="1"/>
</dbReference>
<dbReference type="PANTHER" id="PTHR23124:SF148">
    <property type="entry name" value="C-TYPE LECTIN DOMAIN-CONTAINING PROTEIN-RELATED"/>
    <property type="match status" value="1"/>
</dbReference>
<organism evidence="7 8">
    <name type="scientific">Caenorhabditis angaria</name>
    <dbReference type="NCBI Taxonomy" id="860376"/>
    <lineage>
        <taxon>Eukaryota</taxon>
        <taxon>Metazoa</taxon>
        <taxon>Ecdysozoa</taxon>
        <taxon>Nematoda</taxon>
        <taxon>Chromadorea</taxon>
        <taxon>Rhabditida</taxon>
        <taxon>Rhabditina</taxon>
        <taxon>Rhabditomorpha</taxon>
        <taxon>Rhabditoidea</taxon>
        <taxon>Rhabditidae</taxon>
        <taxon>Peloderinae</taxon>
        <taxon>Caenorhabditis</taxon>
    </lineage>
</organism>
<keyword evidence="8" id="KW-1185">Reference proteome</keyword>
<proteinExistence type="predicted"/>
<protein>
    <recommendedName>
        <fullName evidence="2">Cap-specific mRNA (nucleoside-2'-O-)-methyltransferase 2</fullName>
        <ecNumber evidence="1">2.1.1.296</ecNumber>
    </recommendedName>
</protein>
<dbReference type="GO" id="GO:0032259">
    <property type="term" value="P:methylation"/>
    <property type="evidence" value="ECO:0007669"/>
    <property type="project" value="UniProtKB-KW"/>
</dbReference>
<dbReference type="SMART" id="SM00034">
    <property type="entry name" value="CLECT"/>
    <property type="match status" value="2"/>
</dbReference>
<feature type="binding site" evidence="4">
    <location>
        <position position="196"/>
    </location>
    <ligand>
        <name>S-adenosyl-L-methionine</name>
        <dbReference type="ChEBI" id="CHEBI:59789"/>
    </ligand>
</feature>
<feature type="domain" description="Adrift-type SAM-dependent 2'-O-MTase" evidence="6">
    <location>
        <begin position="72"/>
        <end position="283"/>
    </location>
</feature>
<accession>A0A9P1IKN5</accession>
<evidence type="ECO:0000256" key="3">
    <source>
        <dbReference type="ARBA" id="ARBA00049477"/>
    </source>
</evidence>
<keyword evidence="4" id="KW-0808">Transferase</keyword>
<keyword evidence="4" id="KW-0489">Methyltransferase</keyword>
<dbReference type="InterPro" id="IPR001304">
    <property type="entry name" value="C-type_lectin-like"/>
</dbReference>
<dbReference type="Proteomes" id="UP001152747">
    <property type="component" value="Unassembled WGS sequence"/>
</dbReference>
<dbReference type="EMBL" id="CANHGI010000003">
    <property type="protein sequence ID" value="CAI5446370.1"/>
    <property type="molecule type" value="Genomic_DNA"/>
</dbReference>
<dbReference type="OrthoDB" id="429597at2759"/>
<dbReference type="GO" id="GO:0120550">
    <property type="term" value="F:methyltransferase cap2 activity"/>
    <property type="evidence" value="ECO:0007669"/>
    <property type="project" value="UniProtKB-EC"/>
</dbReference>
<dbReference type="AlphaFoldDB" id="A0A9P1IKN5"/>
<dbReference type="SUPFAM" id="SSF56436">
    <property type="entry name" value="C-type lectin-like"/>
    <property type="match status" value="2"/>
</dbReference>
<dbReference type="Pfam" id="PF01728">
    <property type="entry name" value="FtsJ"/>
    <property type="match status" value="1"/>
</dbReference>
<dbReference type="InterPro" id="IPR025807">
    <property type="entry name" value="Adrift-typ_MeTrfase"/>
</dbReference>
<evidence type="ECO:0000256" key="1">
    <source>
        <dbReference type="ARBA" id="ARBA00012770"/>
    </source>
</evidence>
<dbReference type="CDD" id="cd00037">
    <property type="entry name" value="CLECT"/>
    <property type="match status" value="2"/>
</dbReference>
<evidence type="ECO:0000313" key="8">
    <source>
        <dbReference type="Proteomes" id="UP001152747"/>
    </source>
</evidence>
<dbReference type="InterPro" id="IPR016187">
    <property type="entry name" value="CTDL_fold"/>
</dbReference>
<reference evidence="7" key="1">
    <citation type="submission" date="2022-11" db="EMBL/GenBank/DDBJ databases">
        <authorList>
            <person name="Kikuchi T."/>
        </authorList>
    </citation>
    <scope>NUCLEOTIDE SEQUENCE</scope>
    <source>
        <strain evidence="7">PS1010</strain>
    </source>
</reference>
<dbReference type="PROSITE" id="PS51614">
    <property type="entry name" value="SAM_MT_ADRIFT"/>
    <property type="match status" value="1"/>
</dbReference>
<evidence type="ECO:0000259" key="6">
    <source>
        <dbReference type="PROSITE" id="PS51614"/>
    </source>
</evidence>
<dbReference type="InterPro" id="IPR016186">
    <property type="entry name" value="C-type_lectin-like/link_sf"/>
</dbReference>
<comment type="caution">
    <text evidence="7">The sequence shown here is derived from an EMBL/GenBank/DDBJ whole genome shotgun (WGS) entry which is preliminary data.</text>
</comment>
<evidence type="ECO:0000256" key="5">
    <source>
        <dbReference type="SAM" id="Coils"/>
    </source>
</evidence>
<dbReference type="PANTHER" id="PTHR23124">
    <property type="entry name" value="C-TYPE LECTIN DOMAIN-CONTAINING PROTEIN-RELATED-RELATED"/>
    <property type="match status" value="1"/>
</dbReference>
<feature type="coiled-coil region" evidence="5">
    <location>
        <begin position="11"/>
        <end position="45"/>
    </location>
</feature>
<feature type="active site" description="Proton acceptor" evidence="4">
    <location>
        <position position="236"/>
    </location>
</feature>